<evidence type="ECO:0000256" key="3">
    <source>
        <dbReference type="ARBA" id="ARBA00022741"/>
    </source>
</evidence>
<dbReference type="CDD" id="cd06606">
    <property type="entry name" value="STKc_MAPKKK"/>
    <property type="match status" value="1"/>
</dbReference>
<comment type="caution">
    <text evidence="8">The sequence shown here is derived from an EMBL/GenBank/DDBJ whole genome shotgun (WGS) entry which is preliminary data.</text>
</comment>
<dbReference type="PANTHER" id="PTHR11584">
    <property type="entry name" value="SERINE/THREONINE PROTEIN KINASE"/>
    <property type="match status" value="1"/>
</dbReference>
<evidence type="ECO:0000256" key="1">
    <source>
        <dbReference type="ARBA" id="ARBA00022527"/>
    </source>
</evidence>
<dbReference type="EMBL" id="BDIP01000709">
    <property type="protein sequence ID" value="GIQ82479.1"/>
    <property type="molecule type" value="Genomic_DNA"/>
</dbReference>
<proteinExistence type="predicted"/>
<feature type="compositionally biased region" description="Basic residues" evidence="6">
    <location>
        <begin position="482"/>
        <end position="491"/>
    </location>
</feature>
<sequence>MEYVSGGSLEGILNKYSSLPEVLIRQYTRQILEGLAHLHKNRVAHRDIKGGNVLVDDQGIVKLADFGAAKKLQAKAAPGSQGHSVQGSPYWMSPEVIRMKCNDLYKADVWSLGCTVIECATSRPPWYQYTNHAAAMWQIINCKNGPPCPPNLSETGKDFLKLCLAMNPDNRSSAADLLTHPFVCDVDLPPDLVRLYRECSDETLVARSIAAKGKPGGTTRDAFALGNAIFTDHATAPIEIPERSSPETSTLSASPGTPTARRKGRRKDPLSHRRASDSQRQGQGRPMQGFGRLRQGDSIRGSMRGWDSAGEMAGIPEKGSRSASGRSRNNTSLTSLEKGVRHLRGVSGGDAVGVDADFLDSNESNSLDLDLDDMDDEDDMDENMMMEPDQSPLYTEQMQSRRGSMGGRDDSYFSAYNSGYPTDTANASEVDLFGARPKGHSRRPSGLSSDGRAPSGASSTREDWHDDSMFDVVPSALSGGGHKPRASRLHTHSSSALVDEDDREGEMRSRHSALFSGSLQL</sequence>
<dbReference type="PANTHER" id="PTHR11584:SF369">
    <property type="entry name" value="MITOGEN-ACTIVATED PROTEIN KINASE KINASE KINASE 19-RELATED"/>
    <property type="match status" value="1"/>
</dbReference>
<feature type="domain" description="Protein kinase" evidence="7">
    <location>
        <begin position="1"/>
        <end position="183"/>
    </location>
</feature>
<dbReference type="Pfam" id="PF00069">
    <property type="entry name" value="Pkinase"/>
    <property type="match status" value="1"/>
</dbReference>
<evidence type="ECO:0000256" key="2">
    <source>
        <dbReference type="ARBA" id="ARBA00022679"/>
    </source>
</evidence>
<evidence type="ECO:0000313" key="8">
    <source>
        <dbReference type="EMBL" id="GIQ82479.1"/>
    </source>
</evidence>
<dbReference type="AlphaFoldDB" id="A0A9K3CSG7"/>
<keyword evidence="4" id="KW-0418">Kinase</keyword>
<dbReference type="InterPro" id="IPR011009">
    <property type="entry name" value="Kinase-like_dom_sf"/>
</dbReference>
<keyword evidence="3" id="KW-0547">Nucleotide-binding</keyword>
<dbReference type="InterPro" id="IPR008271">
    <property type="entry name" value="Ser/Thr_kinase_AS"/>
</dbReference>
<dbReference type="InterPro" id="IPR000719">
    <property type="entry name" value="Prot_kinase_dom"/>
</dbReference>
<feature type="compositionally biased region" description="Low complexity" evidence="6">
    <location>
        <begin position="321"/>
        <end position="332"/>
    </location>
</feature>
<dbReference type="SUPFAM" id="SSF56112">
    <property type="entry name" value="Protein kinase-like (PK-like)"/>
    <property type="match status" value="1"/>
</dbReference>
<dbReference type="GO" id="GO:0004674">
    <property type="term" value="F:protein serine/threonine kinase activity"/>
    <property type="evidence" value="ECO:0007669"/>
    <property type="project" value="UniProtKB-KW"/>
</dbReference>
<keyword evidence="5" id="KW-0067">ATP-binding</keyword>
<reference evidence="8 9" key="1">
    <citation type="journal article" date="2018" name="PLoS ONE">
        <title>The draft genome of Kipferlia bialata reveals reductive genome evolution in fornicate parasites.</title>
        <authorList>
            <person name="Tanifuji G."/>
            <person name="Takabayashi S."/>
            <person name="Kume K."/>
            <person name="Takagi M."/>
            <person name="Nakayama T."/>
            <person name="Kamikawa R."/>
            <person name="Inagaki Y."/>
            <person name="Hashimoto T."/>
        </authorList>
    </citation>
    <scope>NUCLEOTIDE SEQUENCE [LARGE SCALE GENOMIC DNA]</scope>
    <source>
        <strain evidence="8">NY0173</strain>
    </source>
</reference>
<evidence type="ECO:0000313" key="9">
    <source>
        <dbReference type="Proteomes" id="UP000265618"/>
    </source>
</evidence>
<keyword evidence="2" id="KW-0808">Transferase</keyword>
<gene>
    <name evidence="8" type="ORF">KIPB_003627</name>
</gene>
<organism evidence="8 9">
    <name type="scientific">Kipferlia bialata</name>
    <dbReference type="NCBI Taxonomy" id="797122"/>
    <lineage>
        <taxon>Eukaryota</taxon>
        <taxon>Metamonada</taxon>
        <taxon>Carpediemonas-like organisms</taxon>
        <taxon>Kipferlia</taxon>
    </lineage>
</organism>
<dbReference type="Gene3D" id="1.10.510.10">
    <property type="entry name" value="Transferase(Phosphotransferase) domain 1"/>
    <property type="match status" value="1"/>
</dbReference>
<evidence type="ECO:0000256" key="4">
    <source>
        <dbReference type="ARBA" id="ARBA00022777"/>
    </source>
</evidence>
<evidence type="ECO:0000259" key="7">
    <source>
        <dbReference type="PROSITE" id="PS50011"/>
    </source>
</evidence>
<dbReference type="Proteomes" id="UP000265618">
    <property type="component" value="Unassembled WGS sequence"/>
</dbReference>
<dbReference type="GO" id="GO:0005524">
    <property type="term" value="F:ATP binding"/>
    <property type="evidence" value="ECO:0007669"/>
    <property type="project" value="UniProtKB-KW"/>
</dbReference>
<keyword evidence="1" id="KW-0723">Serine/threonine-protein kinase</keyword>
<name>A0A9K3CSG7_9EUKA</name>
<accession>A0A9K3CSG7</accession>
<dbReference type="SMART" id="SM00220">
    <property type="entry name" value="S_TKc"/>
    <property type="match status" value="1"/>
</dbReference>
<dbReference type="PROSITE" id="PS50011">
    <property type="entry name" value="PROTEIN_KINASE_DOM"/>
    <property type="match status" value="1"/>
</dbReference>
<feature type="compositionally biased region" description="Polar residues" evidence="6">
    <location>
        <begin position="246"/>
        <end position="257"/>
    </location>
</feature>
<keyword evidence="9" id="KW-1185">Reference proteome</keyword>
<evidence type="ECO:0000256" key="6">
    <source>
        <dbReference type="SAM" id="MobiDB-lite"/>
    </source>
</evidence>
<dbReference type="OrthoDB" id="8693905at2759"/>
<feature type="compositionally biased region" description="Basic and acidic residues" evidence="6">
    <location>
        <begin position="267"/>
        <end position="277"/>
    </location>
</feature>
<dbReference type="PROSITE" id="PS00108">
    <property type="entry name" value="PROTEIN_KINASE_ST"/>
    <property type="match status" value="1"/>
</dbReference>
<evidence type="ECO:0000256" key="5">
    <source>
        <dbReference type="ARBA" id="ARBA00022840"/>
    </source>
</evidence>
<feature type="region of interest" description="Disordered" evidence="6">
    <location>
        <begin position="238"/>
        <end position="334"/>
    </location>
</feature>
<feature type="region of interest" description="Disordered" evidence="6">
    <location>
        <begin position="434"/>
        <end position="521"/>
    </location>
</feature>
<protein>
    <recommendedName>
        <fullName evidence="7">Protein kinase domain-containing protein</fullName>
    </recommendedName>
</protein>